<dbReference type="Pfam" id="PF08125">
    <property type="entry name" value="Mannitol_dh_C"/>
    <property type="match status" value="1"/>
</dbReference>
<reference evidence="5" key="1">
    <citation type="journal article" date="2019" name="Int. J. Syst. Evol. Microbiol.">
        <title>The Global Catalogue of Microorganisms (GCM) 10K type strain sequencing project: providing services to taxonomists for standard genome sequencing and annotation.</title>
        <authorList>
            <consortium name="The Broad Institute Genomics Platform"/>
            <consortium name="The Broad Institute Genome Sequencing Center for Infectious Disease"/>
            <person name="Wu L."/>
            <person name="Ma J."/>
        </authorList>
    </citation>
    <scope>NUCLEOTIDE SEQUENCE [LARGE SCALE GENOMIC DNA]</scope>
    <source>
        <strain evidence="5">KCTC 52141</strain>
    </source>
</reference>
<evidence type="ECO:0000259" key="3">
    <source>
        <dbReference type="Pfam" id="PF08125"/>
    </source>
</evidence>
<evidence type="ECO:0000256" key="1">
    <source>
        <dbReference type="ARBA" id="ARBA00023002"/>
    </source>
</evidence>
<dbReference type="SUPFAM" id="SSF51735">
    <property type="entry name" value="NAD(P)-binding Rossmann-fold domains"/>
    <property type="match status" value="1"/>
</dbReference>
<dbReference type="Gene3D" id="1.10.1040.10">
    <property type="entry name" value="N-(1-d-carboxylethyl)-l-norvaline Dehydrogenase, domain 2"/>
    <property type="match status" value="1"/>
</dbReference>
<dbReference type="InterPro" id="IPR036291">
    <property type="entry name" value="NAD(P)-bd_dom_sf"/>
</dbReference>
<dbReference type="InterPro" id="IPR000669">
    <property type="entry name" value="Mannitol_DH"/>
</dbReference>
<dbReference type="InterPro" id="IPR008927">
    <property type="entry name" value="6-PGluconate_DH-like_C_sf"/>
</dbReference>
<dbReference type="PRINTS" id="PR00084">
    <property type="entry name" value="MTLDHDRGNASE"/>
</dbReference>
<dbReference type="Proteomes" id="UP001595548">
    <property type="component" value="Unassembled WGS sequence"/>
</dbReference>
<dbReference type="EC" id="1.1.1.-" evidence="4"/>
<protein>
    <submittedName>
        <fullName evidence="4">Mannitol dehydrogenase family protein</fullName>
        <ecNumber evidence="4">1.1.1.-</ecNumber>
    </submittedName>
</protein>
<dbReference type="RefSeq" id="WP_382417390.1">
    <property type="nucleotide sequence ID" value="NZ_AP031500.1"/>
</dbReference>
<proteinExistence type="predicted"/>
<feature type="domain" description="Mannitol dehydrogenase N-terminal" evidence="2">
    <location>
        <begin position="29"/>
        <end position="275"/>
    </location>
</feature>
<dbReference type="PANTHER" id="PTHR43362">
    <property type="entry name" value="MANNITOL DEHYDROGENASE DSF1-RELATED"/>
    <property type="match status" value="1"/>
</dbReference>
<dbReference type="Pfam" id="PF01232">
    <property type="entry name" value="Mannitol_dh"/>
    <property type="match status" value="1"/>
</dbReference>
<comment type="caution">
    <text evidence="4">The sequence shown here is derived from an EMBL/GenBank/DDBJ whole genome shotgun (WGS) entry which is preliminary data.</text>
</comment>
<organism evidence="4 5">
    <name type="scientific">Gilvimarinus japonicus</name>
    <dbReference type="NCBI Taxonomy" id="1796469"/>
    <lineage>
        <taxon>Bacteria</taxon>
        <taxon>Pseudomonadati</taxon>
        <taxon>Pseudomonadota</taxon>
        <taxon>Gammaproteobacteria</taxon>
        <taxon>Cellvibrionales</taxon>
        <taxon>Cellvibrionaceae</taxon>
        <taxon>Gilvimarinus</taxon>
    </lineage>
</organism>
<dbReference type="InterPro" id="IPR013118">
    <property type="entry name" value="Mannitol_DH_C"/>
</dbReference>
<dbReference type="SUPFAM" id="SSF48179">
    <property type="entry name" value="6-phosphogluconate dehydrogenase C-terminal domain-like"/>
    <property type="match status" value="1"/>
</dbReference>
<dbReference type="EMBL" id="JBHRTL010000029">
    <property type="protein sequence ID" value="MFC3156231.1"/>
    <property type="molecule type" value="Genomic_DNA"/>
</dbReference>
<evidence type="ECO:0000259" key="2">
    <source>
        <dbReference type="Pfam" id="PF01232"/>
    </source>
</evidence>
<feature type="domain" description="Mannitol dehydrogenase C-terminal" evidence="3">
    <location>
        <begin position="284"/>
        <end position="474"/>
    </location>
</feature>
<evidence type="ECO:0000313" key="5">
    <source>
        <dbReference type="Proteomes" id="UP001595548"/>
    </source>
</evidence>
<dbReference type="PANTHER" id="PTHR43362:SF1">
    <property type="entry name" value="MANNITOL DEHYDROGENASE 2-RELATED"/>
    <property type="match status" value="1"/>
</dbReference>
<dbReference type="GO" id="GO:0016491">
    <property type="term" value="F:oxidoreductase activity"/>
    <property type="evidence" value="ECO:0007669"/>
    <property type="project" value="UniProtKB-KW"/>
</dbReference>
<dbReference type="Gene3D" id="3.40.50.720">
    <property type="entry name" value="NAD(P)-binding Rossmann-like Domain"/>
    <property type="match status" value="1"/>
</dbReference>
<dbReference type="InterPro" id="IPR013328">
    <property type="entry name" value="6PGD_dom2"/>
</dbReference>
<name>A0ABV7HUG2_9GAMM</name>
<gene>
    <name evidence="4" type="ORF">ACFOEB_13555</name>
</gene>
<evidence type="ECO:0000313" key="4">
    <source>
        <dbReference type="EMBL" id="MFC3156231.1"/>
    </source>
</evidence>
<keyword evidence="5" id="KW-1185">Reference proteome</keyword>
<keyword evidence="1 4" id="KW-0560">Oxidoreductase</keyword>
<dbReference type="InterPro" id="IPR013131">
    <property type="entry name" value="Mannitol_DH_N"/>
</dbReference>
<dbReference type="InterPro" id="IPR050988">
    <property type="entry name" value="Mannitol_DH/Oxidoreductase"/>
</dbReference>
<accession>A0ABV7HUG2</accession>
<sequence length="490" mass="53446">MQRLNNQTLATAAQVASTPSYDRASARAGIVHLGIGAFHRAHQAWYTEALLNKGATDWQIIGASLRSPTVKNQLAAQDGLYTIVERGADGEKFQVMGAVKEVLVGPESPAALLSVMADAQIKIVSLTVTEKGYCHDPASGNLNLNNPDIQHDLVNPETPKSAIGYIVAALDARRRAGIDSFTVLSCDNLPNNGEVLEKVVLQYAEKASAELAVWIRANTTFPCTMIDRIVPATTDADRQELEGKLGLRDEGMVLAEPFSQWVIEDKFCSARPAWEDAGALLVDDVHAYEIMKLRLLNGSHSLLAYCGYLAGFDYVSEVMREPVLAKLCQTFMDREVSQTLSVPTGFDMEHYKVELRERFANPGLKHRTWQIAMDGSQKIPQRWLQTLQAQLDGEGNIDLLCLALAAWIRYVSGVDEKGDVIDVQDPLAADLKALCDASNTPEETVRAVLNMQEVFGAALGGNAQVLAATTEWLTRINEQGVLAAVKAELA</sequence>